<organism evidence="2 3">
    <name type="scientific">Elysia marginata</name>
    <dbReference type="NCBI Taxonomy" id="1093978"/>
    <lineage>
        <taxon>Eukaryota</taxon>
        <taxon>Metazoa</taxon>
        <taxon>Spiralia</taxon>
        <taxon>Lophotrochozoa</taxon>
        <taxon>Mollusca</taxon>
        <taxon>Gastropoda</taxon>
        <taxon>Heterobranchia</taxon>
        <taxon>Euthyneura</taxon>
        <taxon>Panpulmonata</taxon>
        <taxon>Sacoglossa</taxon>
        <taxon>Placobranchoidea</taxon>
        <taxon>Plakobranchidae</taxon>
        <taxon>Elysia</taxon>
    </lineage>
</organism>
<dbReference type="Gene3D" id="2.130.10.10">
    <property type="entry name" value="YVTN repeat-like/Quinoprotein amine dehydrogenase"/>
    <property type="match status" value="1"/>
</dbReference>
<dbReference type="InterPro" id="IPR015943">
    <property type="entry name" value="WD40/YVTN_repeat-like_dom_sf"/>
</dbReference>
<protein>
    <submittedName>
        <fullName evidence="2">Uncharacterized protein</fullName>
    </submittedName>
</protein>
<proteinExistence type="predicted"/>
<name>A0AAV4HGU4_9GAST</name>
<dbReference type="EMBL" id="BMAT01009007">
    <property type="protein sequence ID" value="GFR96632.1"/>
    <property type="molecule type" value="Genomic_DNA"/>
</dbReference>
<gene>
    <name evidence="2" type="ORF">ElyMa_004456600</name>
</gene>
<evidence type="ECO:0000256" key="1">
    <source>
        <dbReference type="SAM" id="MobiDB-lite"/>
    </source>
</evidence>
<sequence length="93" mass="10224">MARISWKEKKKNKERNYLSDNQRGTTSSDLFQCCRGKILSLVLLEGKTGALLTLSYDQKLTIWSCSLGVALKTVSVDASVPCLEALVSARASK</sequence>
<feature type="region of interest" description="Disordered" evidence="1">
    <location>
        <begin position="1"/>
        <end position="26"/>
    </location>
</feature>
<dbReference type="AlphaFoldDB" id="A0AAV4HGU4"/>
<evidence type="ECO:0000313" key="3">
    <source>
        <dbReference type="Proteomes" id="UP000762676"/>
    </source>
</evidence>
<accession>A0AAV4HGU4</accession>
<keyword evidence="3" id="KW-1185">Reference proteome</keyword>
<comment type="caution">
    <text evidence="2">The sequence shown here is derived from an EMBL/GenBank/DDBJ whole genome shotgun (WGS) entry which is preliminary data.</text>
</comment>
<feature type="non-terminal residue" evidence="2">
    <location>
        <position position="93"/>
    </location>
</feature>
<dbReference type="Proteomes" id="UP000762676">
    <property type="component" value="Unassembled WGS sequence"/>
</dbReference>
<reference evidence="2 3" key="1">
    <citation type="journal article" date="2021" name="Elife">
        <title>Chloroplast acquisition without the gene transfer in kleptoplastic sea slugs, Plakobranchus ocellatus.</title>
        <authorList>
            <person name="Maeda T."/>
            <person name="Takahashi S."/>
            <person name="Yoshida T."/>
            <person name="Shimamura S."/>
            <person name="Takaki Y."/>
            <person name="Nagai Y."/>
            <person name="Toyoda A."/>
            <person name="Suzuki Y."/>
            <person name="Arimoto A."/>
            <person name="Ishii H."/>
            <person name="Satoh N."/>
            <person name="Nishiyama T."/>
            <person name="Hasebe M."/>
            <person name="Maruyama T."/>
            <person name="Minagawa J."/>
            <person name="Obokata J."/>
            <person name="Shigenobu S."/>
        </authorList>
    </citation>
    <scope>NUCLEOTIDE SEQUENCE [LARGE SCALE GENOMIC DNA]</scope>
</reference>
<evidence type="ECO:0000313" key="2">
    <source>
        <dbReference type="EMBL" id="GFR96632.1"/>
    </source>
</evidence>